<name>A0A2N9LJG1_9BACT</name>
<feature type="domain" description="Cupin type-2" evidence="1">
    <location>
        <begin position="39"/>
        <end position="100"/>
    </location>
</feature>
<organism evidence="2 3">
    <name type="scientific">Candidatus Sulfuritelmatomonas gaucii</name>
    <dbReference type="NCBI Taxonomy" id="2043161"/>
    <lineage>
        <taxon>Bacteria</taxon>
        <taxon>Pseudomonadati</taxon>
        <taxon>Acidobacteriota</taxon>
        <taxon>Terriglobia</taxon>
        <taxon>Terriglobales</taxon>
        <taxon>Acidobacteriaceae</taxon>
        <taxon>Candidatus Sulfuritelmatomonas</taxon>
    </lineage>
</organism>
<proteinExistence type="predicted"/>
<dbReference type="Gene3D" id="2.60.120.10">
    <property type="entry name" value="Jelly Rolls"/>
    <property type="match status" value="1"/>
</dbReference>
<gene>
    <name evidence="2" type="ORF">SBA5_380045</name>
</gene>
<evidence type="ECO:0000313" key="3">
    <source>
        <dbReference type="Proteomes" id="UP000239735"/>
    </source>
</evidence>
<sequence length="107" mass="11791">MDYIFLANLHQDFVIPEDGILSRILHKDEKVNITLFGFSSGQELSAHSAPTPAILYFLDGEAEVQLGEDKVSAQTGSFVYMPPMLTHGILAKSPVRMLLIQIRAGMS</sequence>
<dbReference type="SUPFAM" id="SSF51182">
    <property type="entry name" value="RmlC-like cupins"/>
    <property type="match status" value="1"/>
</dbReference>
<evidence type="ECO:0000259" key="1">
    <source>
        <dbReference type="Pfam" id="PF07883"/>
    </source>
</evidence>
<dbReference type="Pfam" id="PF07883">
    <property type="entry name" value="Cupin_2"/>
    <property type="match status" value="1"/>
</dbReference>
<dbReference type="PANTHER" id="PTHR37694:SF1">
    <property type="entry name" value="SLR8022 PROTEIN"/>
    <property type="match status" value="1"/>
</dbReference>
<dbReference type="InterPro" id="IPR013096">
    <property type="entry name" value="Cupin_2"/>
</dbReference>
<reference evidence="3" key="1">
    <citation type="submission" date="2018-02" db="EMBL/GenBank/DDBJ databases">
        <authorList>
            <person name="Hausmann B."/>
        </authorList>
    </citation>
    <scope>NUCLEOTIDE SEQUENCE [LARGE SCALE GENOMIC DNA]</scope>
    <source>
        <strain evidence="3">Peat soil MAG SbA5</strain>
    </source>
</reference>
<dbReference type="AlphaFoldDB" id="A0A2N9LJG1"/>
<dbReference type="PANTHER" id="PTHR37694">
    <property type="entry name" value="SLR8022 PROTEIN"/>
    <property type="match status" value="1"/>
</dbReference>
<dbReference type="CDD" id="cd02230">
    <property type="entry name" value="cupin_HP0902-like"/>
    <property type="match status" value="1"/>
</dbReference>
<dbReference type="Proteomes" id="UP000239735">
    <property type="component" value="Unassembled WGS sequence"/>
</dbReference>
<dbReference type="OrthoDB" id="9794183at2"/>
<dbReference type="InterPro" id="IPR014710">
    <property type="entry name" value="RmlC-like_jellyroll"/>
</dbReference>
<dbReference type="EMBL" id="OKRB01000095">
    <property type="protein sequence ID" value="SPE23274.1"/>
    <property type="molecule type" value="Genomic_DNA"/>
</dbReference>
<dbReference type="InterPro" id="IPR011051">
    <property type="entry name" value="RmlC_Cupin_sf"/>
</dbReference>
<protein>
    <recommendedName>
        <fullName evidence="1">Cupin type-2 domain-containing protein</fullName>
    </recommendedName>
</protein>
<accession>A0A2N9LJG1</accession>
<evidence type="ECO:0000313" key="2">
    <source>
        <dbReference type="EMBL" id="SPE23274.1"/>
    </source>
</evidence>